<dbReference type="SUPFAM" id="SSF53098">
    <property type="entry name" value="Ribonuclease H-like"/>
    <property type="match status" value="1"/>
</dbReference>
<comment type="caution">
    <text evidence="2">The sequence shown here is derived from an EMBL/GenBank/DDBJ whole genome shotgun (WGS) entry which is preliminary data.</text>
</comment>
<dbReference type="InterPro" id="IPR012337">
    <property type="entry name" value="RNaseH-like_sf"/>
</dbReference>
<dbReference type="GO" id="GO:0003676">
    <property type="term" value="F:nucleic acid binding"/>
    <property type="evidence" value="ECO:0007669"/>
    <property type="project" value="InterPro"/>
</dbReference>
<evidence type="ECO:0000313" key="3">
    <source>
        <dbReference type="Proteomes" id="UP001293254"/>
    </source>
</evidence>
<sequence length="237" mass="26853">MGFYRRFIRNYAAIAGPLTDLLKIEAFCWNENADDASELYSQLRVFYAEHPVGRPKELQWLILPWPSPASERASSTFKTACSIRWSLNCSLTYSANFIFRLWAVTQETRQPCRASWLYSTSPKWPQMSRTSLPNARPVANASIPLNRHMASSSHYPCLVKFGMRFPWILSPTLPPSVGKTVIWVVVDRLTKFAHFVALSGGFSAASLAATFLLDIYRLHGAPSVIISDRDPIFLSRF</sequence>
<reference evidence="2" key="1">
    <citation type="submission" date="2020-06" db="EMBL/GenBank/DDBJ databases">
        <authorList>
            <person name="Li T."/>
            <person name="Hu X."/>
            <person name="Zhang T."/>
            <person name="Song X."/>
            <person name="Zhang H."/>
            <person name="Dai N."/>
            <person name="Sheng W."/>
            <person name="Hou X."/>
            <person name="Wei L."/>
        </authorList>
    </citation>
    <scope>NUCLEOTIDE SEQUENCE</scope>
    <source>
        <strain evidence="2">3651</strain>
        <tissue evidence="2">Leaf</tissue>
    </source>
</reference>
<dbReference type="InterPro" id="IPR036397">
    <property type="entry name" value="RNaseH_sf"/>
</dbReference>
<dbReference type="InterPro" id="IPR043128">
    <property type="entry name" value="Rev_trsase/Diguanyl_cyclase"/>
</dbReference>
<dbReference type="Proteomes" id="UP001293254">
    <property type="component" value="Unassembled WGS sequence"/>
</dbReference>
<dbReference type="EMBL" id="JACGWO010000004">
    <property type="protein sequence ID" value="KAK4428680.1"/>
    <property type="molecule type" value="Genomic_DNA"/>
</dbReference>
<dbReference type="InterPro" id="IPR001584">
    <property type="entry name" value="Integrase_cat-core"/>
</dbReference>
<evidence type="ECO:0000313" key="2">
    <source>
        <dbReference type="EMBL" id="KAK4428680.1"/>
    </source>
</evidence>
<keyword evidence="3" id="KW-1185">Reference proteome</keyword>
<proteinExistence type="predicted"/>
<dbReference type="Gene3D" id="3.30.70.270">
    <property type="match status" value="1"/>
</dbReference>
<dbReference type="Gene3D" id="3.30.420.10">
    <property type="entry name" value="Ribonuclease H-like superfamily/Ribonuclease H"/>
    <property type="match status" value="1"/>
</dbReference>
<name>A0AAE1YEB0_9LAMI</name>
<gene>
    <name evidence="2" type="ORF">Salat_1167800</name>
</gene>
<dbReference type="PANTHER" id="PTHR35046:SF18">
    <property type="entry name" value="RNA-DIRECTED DNA POLYMERASE"/>
    <property type="match status" value="1"/>
</dbReference>
<organism evidence="2 3">
    <name type="scientific">Sesamum alatum</name>
    <dbReference type="NCBI Taxonomy" id="300844"/>
    <lineage>
        <taxon>Eukaryota</taxon>
        <taxon>Viridiplantae</taxon>
        <taxon>Streptophyta</taxon>
        <taxon>Embryophyta</taxon>
        <taxon>Tracheophyta</taxon>
        <taxon>Spermatophyta</taxon>
        <taxon>Magnoliopsida</taxon>
        <taxon>eudicotyledons</taxon>
        <taxon>Gunneridae</taxon>
        <taxon>Pentapetalae</taxon>
        <taxon>asterids</taxon>
        <taxon>lamiids</taxon>
        <taxon>Lamiales</taxon>
        <taxon>Pedaliaceae</taxon>
        <taxon>Sesamum</taxon>
    </lineage>
</organism>
<protein>
    <recommendedName>
        <fullName evidence="1">Integrase catalytic domain-containing protein</fullName>
    </recommendedName>
</protein>
<accession>A0AAE1YEB0</accession>
<dbReference type="GO" id="GO:0015074">
    <property type="term" value="P:DNA integration"/>
    <property type="evidence" value="ECO:0007669"/>
    <property type="project" value="InterPro"/>
</dbReference>
<evidence type="ECO:0000259" key="1">
    <source>
        <dbReference type="PROSITE" id="PS50994"/>
    </source>
</evidence>
<dbReference type="AlphaFoldDB" id="A0AAE1YEB0"/>
<dbReference type="PANTHER" id="PTHR35046">
    <property type="entry name" value="ZINC KNUCKLE (CCHC-TYPE) FAMILY PROTEIN"/>
    <property type="match status" value="1"/>
</dbReference>
<reference evidence="2" key="2">
    <citation type="journal article" date="2024" name="Plant">
        <title>Genomic evolution and insights into agronomic trait innovations of Sesamum species.</title>
        <authorList>
            <person name="Miao H."/>
            <person name="Wang L."/>
            <person name="Qu L."/>
            <person name="Liu H."/>
            <person name="Sun Y."/>
            <person name="Le M."/>
            <person name="Wang Q."/>
            <person name="Wei S."/>
            <person name="Zheng Y."/>
            <person name="Lin W."/>
            <person name="Duan Y."/>
            <person name="Cao H."/>
            <person name="Xiong S."/>
            <person name="Wang X."/>
            <person name="Wei L."/>
            <person name="Li C."/>
            <person name="Ma Q."/>
            <person name="Ju M."/>
            <person name="Zhao R."/>
            <person name="Li G."/>
            <person name="Mu C."/>
            <person name="Tian Q."/>
            <person name="Mei H."/>
            <person name="Zhang T."/>
            <person name="Gao T."/>
            <person name="Zhang H."/>
        </authorList>
    </citation>
    <scope>NUCLEOTIDE SEQUENCE</scope>
    <source>
        <strain evidence="2">3651</strain>
    </source>
</reference>
<feature type="domain" description="Integrase catalytic" evidence="1">
    <location>
        <begin position="152"/>
        <end position="237"/>
    </location>
</feature>
<dbReference type="PROSITE" id="PS50994">
    <property type="entry name" value="INTEGRASE"/>
    <property type="match status" value="1"/>
</dbReference>